<dbReference type="InterPro" id="IPR036871">
    <property type="entry name" value="PX_dom_sf"/>
</dbReference>
<evidence type="ECO:0008006" key="5">
    <source>
        <dbReference type="Google" id="ProtNLM"/>
    </source>
</evidence>
<feature type="region of interest" description="Disordered" evidence="1">
    <location>
        <begin position="524"/>
        <end position="549"/>
    </location>
</feature>
<dbReference type="GO" id="GO:0035091">
    <property type="term" value="F:phosphatidylinositol binding"/>
    <property type="evidence" value="ECO:0007669"/>
    <property type="project" value="InterPro"/>
</dbReference>
<organism evidence="3 4">
    <name type="scientific">Stylonychia lemnae</name>
    <name type="common">Ciliate</name>
    <dbReference type="NCBI Taxonomy" id="5949"/>
    <lineage>
        <taxon>Eukaryota</taxon>
        <taxon>Sar</taxon>
        <taxon>Alveolata</taxon>
        <taxon>Ciliophora</taxon>
        <taxon>Intramacronucleata</taxon>
        <taxon>Spirotrichea</taxon>
        <taxon>Stichotrichia</taxon>
        <taxon>Sporadotrichida</taxon>
        <taxon>Oxytrichidae</taxon>
        <taxon>Stylonychinae</taxon>
        <taxon>Stylonychia</taxon>
    </lineage>
</organism>
<keyword evidence="2" id="KW-0812">Transmembrane</keyword>
<feature type="transmembrane region" description="Helical" evidence="2">
    <location>
        <begin position="121"/>
        <end position="143"/>
    </location>
</feature>
<dbReference type="CDD" id="cd06093">
    <property type="entry name" value="PX_domain"/>
    <property type="match status" value="1"/>
</dbReference>
<dbReference type="SUPFAM" id="SSF64268">
    <property type="entry name" value="PX domain"/>
    <property type="match status" value="1"/>
</dbReference>
<feature type="transmembrane region" description="Helical" evidence="2">
    <location>
        <begin position="163"/>
        <end position="184"/>
    </location>
</feature>
<evidence type="ECO:0000313" key="3">
    <source>
        <dbReference type="EMBL" id="CDW73194.1"/>
    </source>
</evidence>
<reference evidence="3 4" key="1">
    <citation type="submission" date="2014-06" db="EMBL/GenBank/DDBJ databases">
        <authorList>
            <person name="Swart Estienne"/>
        </authorList>
    </citation>
    <scope>NUCLEOTIDE SEQUENCE [LARGE SCALE GENOMIC DNA]</scope>
    <source>
        <strain evidence="3 4">130c</strain>
    </source>
</reference>
<dbReference type="AlphaFoldDB" id="A0A077ZUF5"/>
<keyword evidence="2" id="KW-1133">Transmembrane helix</keyword>
<gene>
    <name evidence="3" type="primary">Contig10318.g11007</name>
    <name evidence="3" type="ORF">STYLEM_2170</name>
</gene>
<feature type="transmembrane region" description="Helical" evidence="2">
    <location>
        <begin position="90"/>
        <end position="109"/>
    </location>
</feature>
<evidence type="ECO:0000256" key="1">
    <source>
        <dbReference type="SAM" id="MobiDB-lite"/>
    </source>
</evidence>
<evidence type="ECO:0000256" key="2">
    <source>
        <dbReference type="SAM" id="Phobius"/>
    </source>
</evidence>
<proteinExistence type="predicted"/>
<dbReference type="Gene3D" id="3.30.1520.10">
    <property type="entry name" value="Phox-like domain"/>
    <property type="match status" value="1"/>
</dbReference>
<feature type="region of interest" description="Disordered" evidence="1">
    <location>
        <begin position="334"/>
        <end position="355"/>
    </location>
</feature>
<dbReference type="Proteomes" id="UP000039865">
    <property type="component" value="Unassembled WGS sequence"/>
</dbReference>
<sequence length="987" mass="114604">MVTLSGDENIACDQTCKKALYYFIGNVHYYIFIIGFMVRFYRHRNIGKYNLKSPRPNTYVLKILLQCILALQTFTMIYDISPSDHTYENLGLVYIVYGLVWMLSIYLQFFEYKRGLPHAWYTHQSFWILAFISNLTLFLVLILDQEKLFDFGNLEFMTRGQKIKSIVCYMIAVLCSAALSYLGVRYKREFPQFLRNYLPPSDKNAPYNIQYADANEALLGNDVPRASYNLSASISRMPGIKATVQSYAVEQGTVNFKILIQKDNVTQKKLKKTYNDFLELDQIIETKYAKYIREGIMNKIELPKRDQYNFDIIQSLEQYKNQLKAYLDSLSNEPNTKINEEQKDDQTERTNANENHQNTLGCNYIPKELLIFYDIDLRLVDPIMLYQDSLLNQQALSQDMNESNLYGKDLDFIVKKTDDIKSDVRNFLLNVLKREELYKVKVDCIQKNMASSFDETQNLAQTETESVIFTFQINNCFVFNKTLREVEKFCKDMIADIKNPLIQPMNDLFSFCYLLEDGNHNNSRITSQNAEGQARVSGNLTGPQNTSGNDTSRRYRILYQELEQACQQLEGYFKLLLNDPDFYNDTIFKFFNSHQLFVLFPFVAIFKEQNRHLVQLQNSIVSKPRQHQVQQSEDTQQSNFSANHNVGSHMQMDEIIEEDEDESSSPFVFTQQKSSNPSQRITGPQRYANELKLVGKNLSIMGFIGLSVTCKVIKHQIQIFGTHPTNLFTIQVTKKFPKPSDRSQMVEEQWNIKLVISNVIQLANDLNIKYINRDRQLPQLLLSLMEYQNQVNSIYQNDSKLEELEDYLNQLLSKDTVLYSPALRSLFQFDNLINKKLLKQGRSSNTDPFKDKHTMNNMMGDAQHKNLAAMFGKSSSRRQIDEEIGIIETDGQLEDYFDADKEDPFRMNDKDDQTPKNNSFLVSGLITKNQKNQNQIFQDSDEDELDNMNNSTGMFARSPPQKKKESGMIGNFPLAKDYFKEIGEGDV</sequence>
<keyword evidence="4" id="KW-1185">Reference proteome</keyword>
<dbReference type="EMBL" id="CCKQ01002100">
    <property type="protein sequence ID" value="CDW73194.1"/>
    <property type="molecule type" value="Genomic_DNA"/>
</dbReference>
<protein>
    <recommendedName>
        <fullName evidence="5">PX domain-containing protein</fullName>
    </recommendedName>
</protein>
<feature type="compositionally biased region" description="Basic and acidic residues" evidence="1">
    <location>
        <begin position="338"/>
        <end position="348"/>
    </location>
</feature>
<accession>A0A077ZUF5</accession>
<evidence type="ECO:0000313" key="4">
    <source>
        <dbReference type="Proteomes" id="UP000039865"/>
    </source>
</evidence>
<keyword evidence="2" id="KW-0472">Membrane</keyword>
<name>A0A077ZUF5_STYLE</name>
<feature type="transmembrane region" description="Helical" evidence="2">
    <location>
        <begin position="20"/>
        <end position="38"/>
    </location>
</feature>
<feature type="region of interest" description="Disordered" evidence="1">
    <location>
        <begin position="946"/>
        <end position="969"/>
    </location>
</feature>
<dbReference type="InParanoid" id="A0A077ZUF5"/>
<feature type="transmembrane region" description="Helical" evidence="2">
    <location>
        <begin position="59"/>
        <end position="78"/>
    </location>
</feature>